<dbReference type="RefSeq" id="XP_007865371.1">
    <property type="nucleotide sequence ID" value="XM_007867180.1"/>
</dbReference>
<dbReference type="KEGG" id="gtr:GLOTRDRAFT_110887"/>
<evidence type="ECO:0000313" key="3">
    <source>
        <dbReference type="Proteomes" id="UP000030669"/>
    </source>
</evidence>
<dbReference type="Proteomes" id="UP000030669">
    <property type="component" value="Unassembled WGS sequence"/>
</dbReference>
<dbReference type="AlphaFoldDB" id="S7QBF0"/>
<evidence type="ECO:0000313" key="2">
    <source>
        <dbReference type="EMBL" id="EPQ56683.1"/>
    </source>
</evidence>
<evidence type="ECO:0008006" key="4">
    <source>
        <dbReference type="Google" id="ProtNLM"/>
    </source>
</evidence>
<feature type="transmembrane region" description="Helical" evidence="1">
    <location>
        <begin position="178"/>
        <end position="196"/>
    </location>
</feature>
<dbReference type="EMBL" id="KB469300">
    <property type="protein sequence ID" value="EPQ56683.1"/>
    <property type="molecule type" value="Genomic_DNA"/>
</dbReference>
<dbReference type="GeneID" id="19299294"/>
<accession>S7QBF0</accession>
<keyword evidence="1" id="KW-0472">Membrane</keyword>
<reference evidence="2 3" key="1">
    <citation type="journal article" date="2012" name="Science">
        <title>The Paleozoic origin of enzymatic lignin decomposition reconstructed from 31 fungal genomes.</title>
        <authorList>
            <person name="Floudas D."/>
            <person name="Binder M."/>
            <person name="Riley R."/>
            <person name="Barry K."/>
            <person name="Blanchette R.A."/>
            <person name="Henrissat B."/>
            <person name="Martinez A.T."/>
            <person name="Otillar R."/>
            <person name="Spatafora J.W."/>
            <person name="Yadav J.S."/>
            <person name="Aerts A."/>
            <person name="Benoit I."/>
            <person name="Boyd A."/>
            <person name="Carlson A."/>
            <person name="Copeland A."/>
            <person name="Coutinho P.M."/>
            <person name="de Vries R.P."/>
            <person name="Ferreira P."/>
            <person name="Findley K."/>
            <person name="Foster B."/>
            <person name="Gaskell J."/>
            <person name="Glotzer D."/>
            <person name="Gorecki P."/>
            <person name="Heitman J."/>
            <person name="Hesse C."/>
            <person name="Hori C."/>
            <person name="Igarashi K."/>
            <person name="Jurgens J.A."/>
            <person name="Kallen N."/>
            <person name="Kersten P."/>
            <person name="Kohler A."/>
            <person name="Kuees U."/>
            <person name="Kumar T.K.A."/>
            <person name="Kuo A."/>
            <person name="LaButti K."/>
            <person name="Larrondo L.F."/>
            <person name="Lindquist E."/>
            <person name="Ling A."/>
            <person name="Lombard V."/>
            <person name="Lucas S."/>
            <person name="Lundell T."/>
            <person name="Martin R."/>
            <person name="McLaughlin D.J."/>
            <person name="Morgenstern I."/>
            <person name="Morin E."/>
            <person name="Murat C."/>
            <person name="Nagy L.G."/>
            <person name="Nolan M."/>
            <person name="Ohm R.A."/>
            <person name="Patyshakuliyeva A."/>
            <person name="Rokas A."/>
            <person name="Ruiz-Duenas F.J."/>
            <person name="Sabat G."/>
            <person name="Salamov A."/>
            <person name="Samejima M."/>
            <person name="Schmutz J."/>
            <person name="Slot J.C."/>
            <person name="St John F."/>
            <person name="Stenlid J."/>
            <person name="Sun H."/>
            <person name="Sun S."/>
            <person name="Syed K."/>
            <person name="Tsang A."/>
            <person name="Wiebenga A."/>
            <person name="Young D."/>
            <person name="Pisabarro A."/>
            <person name="Eastwood D.C."/>
            <person name="Martin F."/>
            <person name="Cullen D."/>
            <person name="Grigoriev I.V."/>
            <person name="Hibbett D.S."/>
        </authorList>
    </citation>
    <scope>NUCLEOTIDE SEQUENCE [LARGE SCALE GENOMIC DNA]</scope>
    <source>
        <strain evidence="2 3">ATCC 11539</strain>
    </source>
</reference>
<feature type="transmembrane region" description="Helical" evidence="1">
    <location>
        <begin position="202"/>
        <end position="219"/>
    </location>
</feature>
<dbReference type="HOGENOM" id="CLU_855443_0_0_1"/>
<feature type="transmembrane region" description="Helical" evidence="1">
    <location>
        <begin position="12"/>
        <end position="30"/>
    </location>
</feature>
<keyword evidence="1" id="KW-1133">Transmembrane helix</keyword>
<organism evidence="2 3">
    <name type="scientific">Gloeophyllum trabeum (strain ATCC 11539 / FP-39264 / Madison 617)</name>
    <name type="common">Brown rot fungus</name>
    <dbReference type="NCBI Taxonomy" id="670483"/>
    <lineage>
        <taxon>Eukaryota</taxon>
        <taxon>Fungi</taxon>
        <taxon>Dikarya</taxon>
        <taxon>Basidiomycota</taxon>
        <taxon>Agaricomycotina</taxon>
        <taxon>Agaricomycetes</taxon>
        <taxon>Gloeophyllales</taxon>
        <taxon>Gloeophyllaceae</taxon>
        <taxon>Gloeophyllum</taxon>
    </lineage>
</organism>
<proteinExistence type="predicted"/>
<sequence>MNRLQRPASYFMFYVILWALSIPVVVTAFVDSWWRIPAGFWLLHFMIDTLTVAEMGLRASSKGTKFWISWSSVPEAALCTYTLISWSFVIVSDRRVRKIVVCIGAVVVLVRSVFESLRIILVVLNVTILGKRVQDGSISSQPDRDVDDFDIRNVFRPVHHVQSIDDVLTTSFRRAAVGTLRIAQLVLAIIAVITAFDEEVVVMYITNVIVVLEIITCFTSHFRGPIFLKLALGLADLAICLLGPAVLGLRISGDWRTRAWRIASILGIVDSFVVLARSIVQLSYFAFTIVQSAQVAFTEGGGDIRLTEEPEVNLLDAEFGSNVAA</sequence>
<protein>
    <recommendedName>
        <fullName evidence="4">Transmembrane protein</fullName>
    </recommendedName>
</protein>
<evidence type="ECO:0000256" key="1">
    <source>
        <dbReference type="SAM" id="Phobius"/>
    </source>
</evidence>
<keyword evidence="1" id="KW-0812">Transmembrane</keyword>
<name>S7QBF0_GLOTA</name>
<feature type="transmembrane region" description="Helical" evidence="1">
    <location>
        <begin position="259"/>
        <end position="280"/>
    </location>
</feature>
<dbReference type="OrthoDB" id="3254717at2759"/>
<gene>
    <name evidence="2" type="ORF">GLOTRDRAFT_110887</name>
</gene>
<feature type="transmembrane region" description="Helical" evidence="1">
    <location>
        <begin position="67"/>
        <end position="90"/>
    </location>
</feature>
<feature type="transmembrane region" description="Helical" evidence="1">
    <location>
        <begin position="226"/>
        <end position="247"/>
    </location>
</feature>
<keyword evidence="3" id="KW-1185">Reference proteome</keyword>